<dbReference type="EMBL" id="JALLPJ020001153">
    <property type="protein sequence ID" value="KAL3775463.1"/>
    <property type="molecule type" value="Genomic_DNA"/>
</dbReference>
<dbReference type="AlphaFoldDB" id="A0ABD3NJB3"/>
<evidence type="ECO:0000256" key="7">
    <source>
        <dbReference type="ARBA" id="ARBA00022840"/>
    </source>
</evidence>
<keyword evidence="5" id="KW-0808">Transferase</keyword>
<keyword evidence="7" id="KW-0067">ATP-binding</keyword>
<dbReference type="InterPro" id="IPR023465">
    <property type="entry name" value="Riboflavin_kinase_dom_sf"/>
</dbReference>
<organism evidence="9 10">
    <name type="scientific">Cyclotella atomus</name>
    <dbReference type="NCBI Taxonomy" id="382360"/>
    <lineage>
        <taxon>Eukaryota</taxon>
        <taxon>Sar</taxon>
        <taxon>Stramenopiles</taxon>
        <taxon>Ochrophyta</taxon>
        <taxon>Bacillariophyta</taxon>
        <taxon>Coscinodiscophyceae</taxon>
        <taxon>Thalassiosirophycidae</taxon>
        <taxon>Stephanodiscales</taxon>
        <taxon>Stephanodiscaceae</taxon>
        <taxon>Cyclotella</taxon>
    </lineage>
</organism>
<dbReference type="Pfam" id="PF01687">
    <property type="entry name" value="Flavokinase"/>
    <property type="match status" value="1"/>
</dbReference>
<dbReference type="EC" id="2.7.1.26" evidence="2"/>
<reference evidence="9 10" key="1">
    <citation type="submission" date="2024-10" db="EMBL/GenBank/DDBJ databases">
        <title>Updated reference genomes for cyclostephanoid diatoms.</title>
        <authorList>
            <person name="Roberts W.R."/>
            <person name="Alverson A.J."/>
        </authorList>
    </citation>
    <scope>NUCLEOTIDE SEQUENCE [LARGE SCALE GENOMIC DNA]</scope>
    <source>
        <strain evidence="9 10">AJA010-31</strain>
    </source>
</reference>
<feature type="domain" description="Riboflavin kinase" evidence="8">
    <location>
        <begin position="176"/>
        <end position="338"/>
    </location>
</feature>
<evidence type="ECO:0000256" key="5">
    <source>
        <dbReference type="ARBA" id="ARBA00022679"/>
    </source>
</evidence>
<dbReference type="PANTHER" id="PTHR22749:SF6">
    <property type="entry name" value="RIBOFLAVIN KINASE"/>
    <property type="match status" value="1"/>
</dbReference>
<comment type="caution">
    <text evidence="9">The sequence shown here is derived from an EMBL/GenBank/DDBJ whole genome shotgun (WGS) entry which is preliminary data.</text>
</comment>
<evidence type="ECO:0000313" key="10">
    <source>
        <dbReference type="Proteomes" id="UP001530400"/>
    </source>
</evidence>
<dbReference type="Gene3D" id="2.40.30.30">
    <property type="entry name" value="Riboflavin kinase-like"/>
    <property type="match status" value="1"/>
</dbReference>
<evidence type="ECO:0000256" key="4">
    <source>
        <dbReference type="ARBA" id="ARBA00022643"/>
    </source>
</evidence>
<evidence type="ECO:0000313" key="9">
    <source>
        <dbReference type="EMBL" id="KAL3775463.1"/>
    </source>
</evidence>
<keyword evidence="6" id="KW-0547">Nucleotide-binding</keyword>
<dbReference type="PANTHER" id="PTHR22749">
    <property type="entry name" value="RIBOFLAVIN KINASE/FMN ADENYLYLTRANSFERASE"/>
    <property type="match status" value="1"/>
</dbReference>
<proteinExistence type="predicted"/>
<dbReference type="SUPFAM" id="SSF82114">
    <property type="entry name" value="Riboflavin kinase-like"/>
    <property type="match status" value="1"/>
</dbReference>
<name>A0ABD3NJB3_9STRA</name>
<evidence type="ECO:0000256" key="6">
    <source>
        <dbReference type="ARBA" id="ARBA00022741"/>
    </source>
</evidence>
<protein>
    <recommendedName>
        <fullName evidence="2">riboflavin kinase</fullName>
        <ecNumber evidence="2">2.7.1.26</ecNumber>
    </recommendedName>
</protein>
<sequence>MTTSSHHARQLKRFAIIGWINQACCFSPNKYNQRSIASVSGFYESAHYHPITSSRLTLSSSSENEDQNGMKDAFDSLNTLSPDDVAPAWRNKPKIPLKYSRTDDTQAFYYGKSSDDEIEHYLKMQQELEGDILDAKESSETDQKKDILSDLFEEDEDNLPSLDTDAQHPWSSINPILRLRGPIATGYGRGGKKLGVPTANLPSSLFKSALESVDAGVYFGWAVIEGDNSKEVKNRPIKAVVNVGYSPTFEGKENKEKIVEAHLITKASPMIKYEGNTHIDADETDKIKEEVEIKEDFYGETMRLQLIGFLRPEQKFDSFPDLIAQIHRDIGHAASALDSFPYVFSKDDEFISNHSGAIWIGSDGGDDDASWEYEVW</sequence>
<comment type="pathway">
    <text evidence="1">Cofactor biosynthesis; FMN biosynthesis; FMN from riboflavin (ATP route): step 1/1.</text>
</comment>
<evidence type="ECO:0000256" key="2">
    <source>
        <dbReference type="ARBA" id="ARBA00012105"/>
    </source>
</evidence>
<evidence type="ECO:0000259" key="8">
    <source>
        <dbReference type="SMART" id="SM00904"/>
    </source>
</evidence>
<evidence type="ECO:0000256" key="1">
    <source>
        <dbReference type="ARBA" id="ARBA00005201"/>
    </source>
</evidence>
<dbReference type="GO" id="GO:0008531">
    <property type="term" value="F:riboflavin kinase activity"/>
    <property type="evidence" value="ECO:0007669"/>
    <property type="project" value="UniProtKB-EC"/>
</dbReference>
<dbReference type="Proteomes" id="UP001530400">
    <property type="component" value="Unassembled WGS sequence"/>
</dbReference>
<evidence type="ECO:0000256" key="3">
    <source>
        <dbReference type="ARBA" id="ARBA00022630"/>
    </source>
</evidence>
<keyword evidence="10" id="KW-1185">Reference proteome</keyword>
<dbReference type="SMART" id="SM00904">
    <property type="entry name" value="Flavokinase"/>
    <property type="match status" value="1"/>
</dbReference>
<keyword evidence="4" id="KW-0288">FMN</keyword>
<dbReference type="InterPro" id="IPR015865">
    <property type="entry name" value="Riboflavin_kinase_bac/euk"/>
</dbReference>
<dbReference type="InterPro" id="IPR023468">
    <property type="entry name" value="Riboflavin_kinase"/>
</dbReference>
<dbReference type="GO" id="GO:0005524">
    <property type="term" value="F:ATP binding"/>
    <property type="evidence" value="ECO:0007669"/>
    <property type="project" value="UniProtKB-KW"/>
</dbReference>
<gene>
    <name evidence="9" type="ORF">ACHAWO_004557</name>
</gene>
<keyword evidence="3" id="KW-0285">Flavoprotein</keyword>
<accession>A0ABD3NJB3</accession>